<evidence type="ECO:0000256" key="3">
    <source>
        <dbReference type="SAM" id="MobiDB-lite"/>
    </source>
</evidence>
<dbReference type="STRING" id="1454001.AW08_02986"/>
<name>A0A011PHM7_9PROT</name>
<dbReference type="EMBL" id="JFAX01000019">
    <property type="protein sequence ID" value="EXI65774.1"/>
    <property type="molecule type" value="Genomic_DNA"/>
</dbReference>
<dbReference type="InterPro" id="IPR011990">
    <property type="entry name" value="TPR-like_helical_dom_sf"/>
</dbReference>
<gene>
    <name evidence="5" type="primary">malT_2</name>
    <name evidence="5" type="ORF">AW08_02986</name>
</gene>
<keyword evidence="2" id="KW-0802">TPR repeat</keyword>
<dbReference type="SMART" id="SM01043">
    <property type="entry name" value="BTAD"/>
    <property type="match status" value="1"/>
</dbReference>
<accession>A0A011PHM7</accession>
<evidence type="ECO:0000256" key="1">
    <source>
        <dbReference type="ARBA" id="ARBA00022737"/>
    </source>
</evidence>
<organism evidence="5 6">
    <name type="scientific">Candidatus Accumulibacter adjunctus</name>
    <dbReference type="NCBI Taxonomy" id="1454001"/>
    <lineage>
        <taxon>Bacteria</taxon>
        <taxon>Pseudomonadati</taxon>
        <taxon>Pseudomonadota</taxon>
        <taxon>Betaproteobacteria</taxon>
        <taxon>Candidatus Accumulibacter</taxon>
    </lineage>
</organism>
<feature type="domain" description="Bacterial transcriptional activator" evidence="4">
    <location>
        <begin position="1007"/>
        <end position="1155"/>
    </location>
</feature>
<dbReference type="PATRIC" id="fig|1454001.3.peg.3033"/>
<dbReference type="InterPro" id="IPR059106">
    <property type="entry name" value="WHD_MalT"/>
</dbReference>
<dbReference type="SUPFAM" id="SSF48452">
    <property type="entry name" value="TPR-like"/>
    <property type="match status" value="1"/>
</dbReference>
<evidence type="ECO:0000256" key="2">
    <source>
        <dbReference type="PROSITE-ProRule" id="PRU00339"/>
    </source>
</evidence>
<dbReference type="Proteomes" id="UP000020218">
    <property type="component" value="Unassembled WGS sequence"/>
</dbReference>
<dbReference type="InterPro" id="IPR051677">
    <property type="entry name" value="AfsR-DnrI-RedD_regulator"/>
</dbReference>
<dbReference type="InterPro" id="IPR056884">
    <property type="entry name" value="NPHP3-like_N"/>
</dbReference>
<dbReference type="InterPro" id="IPR036388">
    <property type="entry name" value="WH-like_DNA-bd_sf"/>
</dbReference>
<dbReference type="SUPFAM" id="SSF52540">
    <property type="entry name" value="P-loop containing nucleoside triphosphate hydrolases"/>
    <property type="match status" value="1"/>
</dbReference>
<dbReference type="Pfam" id="PF03704">
    <property type="entry name" value="BTAD"/>
    <property type="match status" value="1"/>
</dbReference>
<feature type="region of interest" description="Disordered" evidence="3">
    <location>
        <begin position="61"/>
        <end position="80"/>
    </location>
</feature>
<sequence>MTRHGGSAVPGPDGALGVAVQTTASVLPNTAGRARNNTVAVCCRTLNRVLVGRPLRSRPLDGGNGVLDRGKVASRLQQSRRRPRRLGKFCQPRLPRVLVRERLFRLIDDGLQASAVWIAGCAGAGKTTLIGSHLDSRRQNAFWYQVDRGDRDAASCCHFLRQAIARQTAAAGGGMLPLDALASADLRAFFRHYFADLYAGLPAPATLVFDNAQEALSSPTFRALLVAAIHEAPAHVHLLIASRVRPPTDFARLLGSGDLVVLDPDELPFSEEESLAVQRLARSQAGTRSLSEMGRLHQLSRGWPAGLKLLLQLSPLQARQLGAAATDDQEALFAYLAGEIFEQQTATVQHLLLELAHLPRMSAEMAKALCGRAEAAEVLAKMHGDSILTTLHGNTHEGQYEFHPLLRDFLRCRARTQLAADEQARLRRRAAALLFAAGDLDSAAQLLIDGTHWDELRALIRNAAESLLRQGAHRTLAGWLQALPAELRDADPWLCHWQGEAELHFAPPLAQERFAQAYRRFREQKDGDGAFLAWSASVDLICLEWADFSQLDYWLDEVATLRVAFGEPPAALQERFTASMFSGLMFRRPQDPDIHAIAERLLAFVEQCSDPGRRLLLGCNLHVYYTVCVGRRAEYERLMNALPPPKGAALPPVFAVLWEALQAMDHWRWGRCAQTVSTASRGVRLAREHGLRMWDFLLAALEIYGWVNDGIADRARLALHRFERTIEPRRQIDLAHLHYLTALQRLVAGDGSGAVSSAEAADAISGHCGGPHQRALDALALAQALQASGRADDAWRALASARRFGALMQGEVLPYQADLCEASFALAAGDEQRCASALQRAFSIGARQDYLNHQHFFPAEMARLCAFALEHDIVADFARRLIDIRRLKPPRIDLPLWPWPVRIHTLGRFSLVVAGQAIRAADGQQQQKPLELLRVLIALGGREIRVSDLIGEIWPAAAAAPIGKRERGAFDSALSRLRRILAADGGPDDLVLVEDGLLRLNPDRCWVDLWCCQRLLGTVRTLLDAPAPPPAAELLAPARELLRHYQGDFLAREAPLPCITRRRDELRQQVVTTLADLAAALCRAGPHDEAARLFERATAIDPCRERLYRDWMICLQQQGEIAEGLRVYQRCREILADRLGSRPSAATEAVRRALQEASGNTGKRD</sequence>
<keyword evidence="1" id="KW-0677">Repeat</keyword>
<reference evidence="5" key="1">
    <citation type="submission" date="2014-02" db="EMBL/GenBank/DDBJ databases">
        <title>Expanding our view of genomic diversity in Candidatus Accumulibacter clades.</title>
        <authorList>
            <person name="Skennerton C.T."/>
            <person name="Barr J.J."/>
            <person name="Slater F.R."/>
            <person name="Bond P.L."/>
            <person name="Tyson G.W."/>
        </authorList>
    </citation>
    <scope>NUCLEOTIDE SEQUENCE [LARGE SCALE GENOMIC DNA]</scope>
</reference>
<protein>
    <submittedName>
        <fullName evidence="5">ATP-dependent transcriptional activator MalT</fullName>
    </submittedName>
</protein>
<dbReference type="Gene3D" id="1.10.10.10">
    <property type="entry name" value="Winged helix-like DNA-binding domain superfamily/Winged helix DNA-binding domain"/>
    <property type="match status" value="1"/>
</dbReference>
<comment type="caution">
    <text evidence="5">The sequence shown here is derived from an EMBL/GenBank/DDBJ whole genome shotgun (WGS) entry which is preliminary data.</text>
</comment>
<dbReference type="InterPro" id="IPR005158">
    <property type="entry name" value="BTAD"/>
</dbReference>
<keyword evidence="6" id="KW-1185">Reference proteome</keyword>
<dbReference type="InterPro" id="IPR027417">
    <property type="entry name" value="P-loop_NTPase"/>
</dbReference>
<dbReference type="PANTHER" id="PTHR35807">
    <property type="entry name" value="TRANSCRIPTIONAL REGULATOR REDD-RELATED"/>
    <property type="match status" value="1"/>
</dbReference>
<dbReference type="PANTHER" id="PTHR35807:SF2">
    <property type="entry name" value="TRANSCRIPTIONAL ACTIVATOR DOMAIN"/>
    <property type="match status" value="1"/>
</dbReference>
<dbReference type="Gene3D" id="1.25.40.10">
    <property type="entry name" value="Tetratricopeptide repeat domain"/>
    <property type="match status" value="1"/>
</dbReference>
<dbReference type="Pfam" id="PF25873">
    <property type="entry name" value="WHD_MalT"/>
    <property type="match status" value="1"/>
</dbReference>
<dbReference type="AlphaFoldDB" id="A0A011PHM7"/>
<evidence type="ECO:0000313" key="6">
    <source>
        <dbReference type="Proteomes" id="UP000020218"/>
    </source>
</evidence>
<dbReference type="PROSITE" id="PS50005">
    <property type="entry name" value="TPR"/>
    <property type="match status" value="1"/>
</dbReference>
<evidence type="ECO:0000313" key="5">
    <source>
        <dbReference type="EMBL" id="EXI65774.1"/>
    </source>
</evidence>
<dbReference type="InterPro" id="IPR019734">
    <property type="entry name" value="TPR_rpt"/>
</dbReference>
<dbReference type="Pfam" id="PF24883">
    <property type="entry name" value="NPHP3_N"/>
    <property type="match status" value="1"/>
</dbReference>
<proteinExistence type="predicted"/>
<evidence type="ECO:0000259" key="4">
    <source>
        <dbReference type="SMART" id="SM01043"/>
    </source>
</evidence>
<feature type="repeat" description="TPR" evidence="2">
    <location>
        <begin position="1071"/>
        <end position="1104"/>
    </location>
</feature>